<organism evidence="7 8">
    <name type="scientific">Candidatus Fimadaptatus faecigallinarum</name>
    <dbReference type="NCBI Taxonomy" id="2840814"/>
    <lineage>
        <taxon>Bacteria</taxon>
        <taxon>Bacillati</taxon>
        <taxon>Bacillota</taxon>
        <taxon>Clostridia</taxon>
        <taxon>Eubacteriales</taxon>
        <taxon>Candidatus Fimadaptatus</taxon>
    </lineage>
</organism>
<keyword evidence="5 6" id="KW-0472">Membrane</keyword>
<comment type="caution">
    <text evidence="7">The sequence shown here is derived from an EMBL/GenBank/DDBJ whole genome shotgun (WGS) entry which is preliminary data.</text>
</comment>
<proteinExistence type="inferred from homology"/>
<dbReference type="SUPFAM" id="SSF140478">
    <property type="entry name" value="LemA-like"/>
    <property type="match status" value="1"/>
</dbReference>
<comment type="similarity">
    <text evidence="2">Belongs to the LemA family.</text>
</comment>
<keyword evidence="3 6" id="KW-0812">Transmembrane</keyword>
<comment type="subcellular location">
    <subcellularLocation>
        <location evidence="1">Membrane</location>
        <topology evidence="1">Single-pass membrane protein</topology>
    </subcellularLocation>
</comment>
<dbReference type="InterPro" id="IPR023353">
    <property type="entry name" value="LemA-like_dom_sf"/>
</dbReference>
<dbReference type="GO" id="GO:0016020">
    <property type="term" value="C:membrane"/>
    <property type="evidence" value="ECO:0007669"/>
    <property type="project" value="UniProtKB-SubCell"/>
</dbReference>
<keyword evidence="4 6" id="KW-1133">Transmembrane helix</keyword>
<reference evidence="7" key="1">
    <citation type="submission" date="2020-10" db="EMBL/GenBank/DDBJ databases">
        <authorList>
            <person name="Gilroy R."/>
        </authorList>
    </citation>
    <scope>NUCLEOTIDE SEQUENCE</scope>
    <source>
        <strain evidence="7">ChiSxjej2B14-8506</strain>
    </source>
</reference>
<dbReference type="AlphaFoldDB" id="A0A9D1LQV6"/>
<evidence type="ECO:0000313" key="8">
    <source>
        <dbReference type="Proteomes" id="UP000824123"/>
    </source>
</evidence>
<dbReference type="EMBL" id="DVNK01000027">
    <property type="protein sequence ID" value="HIU46375.1"/>
    <property type="molecule type" value="Genomic_DNA"/>
</dbReference>
<evidence type="ECO:0000256" key="1">
    <source>
        <dbReference type="ARBA" id="ARBA00004167"/>
    </source>
</evidence>
<sequence>MKKQGGAGRTHVSRRGAALIFVAVCVIFSLLVLGGAKLAALRADVTAAYDGATGSIVDDMRLHNENAYNILTVARRLLGDEDADVRELDAAYREINGASTPSALYAADQRIDAAVITLVGKLNDYGMNEKDTRLVAAEKSSMDSQDMIVARSDYNARVAEYEAVVSGFPANLIALMRGLGAPEYYR</sequence>
<dbReference type="Pfam" id="PF04011">
    <property type="entry name" value="LemA"/>
    <property type="match status" value="1"/>
</dbReference>
<evidence type="ECO:0000256" key="2">
    <source>
        <dbReference type="ARBA" id="ARBA00008854"/>
    </source>
</evidence>
<accession>A0A9D1LQV6</accession>
<evidence type="ECO:0000256" key="3">
    <source>
        <dbReference type="ARBA" id="ARBA00022692"/>
    </source>
</evidence>
<evidence type="ECO:0000256" key="4">
    <source>
        <dbReference type="ARBA" id="ARBA00022989"/>
    </source>
</evidence>
<dbReference type="Proteomes" id="UP000824123">
    <property type="component" value="Unassembled WGS sequence"/>
</dbReference>
<protein>
    <submittedName>
        <fullName evidence="7">Uncharacterized protein</fullName>
    </submittedName>
</protein>
<evidence type="ECO:0000256" key="6">
    <source>
        <dbReference type="SAM" id="Phobius"/>
    </source>
</evidence>
<feature type="transmembrane region" description="Helical" evidence="6">
    <location>
        <begin position="16"/>
        <end position="36"/>
    </location>
</feature>
<evidence type="ECO:0000256" key="5">
    <source>
        <dbReference type="ARBA" id="ARBA00023136"/>
    </source>
</evidence>
<dbReference type="Gene3D" id="1.20.1440.20">
    <property type="entry name" value="LemA-like domain"/>
    <property type="match status" value="1"/>
</dbReference>
<name>A0A9D1LQV6_9FIRM</name>
<evidence type="ECO:0000313" key="7">
    <source>
        <dbReference type="EMBL" id="HIU46375.1"/>
    </source>
</evidence>
<reference evidence="7" key="2">
    <citation type="journal article" date="2021" name="PeerJ">
        <title>Extensive microbial diversity within the chicken gut microbiome revealed by metagenomics and culture.</title>
        <authorList>
            <person name="Gilroy R."/>
            <person name="Ravi A."/>
            <person name="Getino M."/>
            <person name="Pursley I."/>
            <person name="Horton D.L."/>
            <person name="Alikhan N.F."/>
            <person name="Baker D."/>
            <person name="Gharbi K."/>
            <person name="Hall N."/>
            <person name="Watson M."/>
            <person name="Adriaenssens E.M."/>
            <person name="Foster-Nyarko E."/>
            <person name="Jarju S."/>
            <person name="Secka A."/>
            <person name="Antonio M."/>
            <person name="Oren A."/>
            <person name="Chaudhuri R.R."/>
            <person name="La Ragione R."/>
            <person name="Hildebrand F."/>
            <person name="Pallen M.J."/>
        </authorList>
    </citation>
    <scope>NUCLEOTIDE SEQUENCE</scope>
    <source>
        <strain evidence="7">ChiSxjej2B14-8506</strain>
    </source>
</reference>
<dbReference type="InterPro" id="IPR007156">
    <property type="entry name" value="MamQ_LemA"/>
</dbReference>
<gene>
    <name evidence="7" type="ORF">IAC59_03845</name>
</gene>